<comment type="catalytic activity">
    <reaction evidence="1">
        <text>Hydrolysis of terminal non-reducing alpha-L-rhamnose residues in alpha-L-rhamnosides.</text>
        <dbReference type="EC" id="3.2.1.40"/>
    </reaction>
</comment>
<dbReference type="Gene3D" id="1.50.10.10">
    <property type="match status" value="1"/>
</dbReference>
<feature type="domain" description="Alpha-L-rhamnosidase C-terminal" evidence="7">
    <location>
        <begin position="774"/>
        <end position="840"/>
    </location>
</feature>
<evidence type="ECO:0000259" key="4">
    <source>
        <dbReference type="Pfam" id="PF05592"/>
    </source>
</evidence>
<name>A0A7S8IGN2_9CHLR</name>
<dbReference type="PANTHER" id="PTHR33307">
    <property type="entry name" value="ALPHA-RHAMNOSIDASE (EUROFUNG)"/>
    <property type="match status" value="1"/>
</dbReference>
<dbReference type="InterPro" id="IPR013783">
    <property type="entry name" value="Ig-like_fold"/>
</dbReference>
<dbReference type="EMBL" id="CP062983">
    <property type="protein sequence ID" value="QPC84976.1"/>
    <property type="molecule type" value="Genomic_DNA"/>
</dbReference>
<organism evidence="8 9">
    <name type="scientific">Phototrophicus methaneseepsis</name>
    <dbReference type="NCBI Taxonomy" id="2710758"/>
    <lineage>
        <taxon>Bacteria</taxon>
        <taxon>Bacillati</taxon>
        <taxon>Chloroflexota</taxon>
        <taxon>Candidatus Thermofontia</taxon>
        <taxon>Phototrophicales</taxon>
        <taxon>Phototrophicaceae</taxon>
        <taxon>Phototrophicus</taxon>
    </lineage>
</organism>
<gene>
    <name evidence="8" type="ORF">G4Y79_11580</name>
</gene>
<evidence type="ECO:0000313" key="8">
    <source>
        <dbReference type="EMBL" id="QPC84976.1"/>
    </source>
</evidence>
<feature type="domain" description="Alpha-L-rhamnosidase six-hairpin glycosidase" evidence="6">
    <location>
        <begin position="415"/>
        <end position="761"/>
    </location>
</feature>
<dbReference type="InterPro" id="IPR035396">
    <property type="entry name" value="Bac_rhamnosid6H"/>
</dbReference>
<dbReference type="Pfam" id="PF05592">
    <property type="entry name" value="Bac_rhamnosid"/>
    <property type="match status" value="1"/>
</dbReference>
<proteinExistence type="predicted"/>
<dbReference type="Gene3D" id="2.60.40.10">
    <property type="entry name" value="Immunoglobulins"/>
    <property type="match status" value="1"/>
</dbReference>
<evidence type="ECO:0000259" key="5">
    <source>
        <dbReference type="Pfam" id="PF08531"/>
    </source>
</evidence>
<dbReference type="Gene3D" id="2.60.120.260">
    <property type="entry name" value="Galactose-binding domain-like"/>
    <property type="match status" value="2"/>
</dbReference>
<dbReference type="Pfam" id="PF17390">
    <property type="entry name" value="Bac_rhamnosid_C"/>
    <property type="match status" value="1"/>
</dbReference>
<evidence type="ECO:0000259" key="6">
    <source>
        <dbReference type="Pfam" id="PF17389"/>
    </source>
</evidence>
<sequence>MKISHLKTNHIVNPLGFAIDTPTFSWIVEETDDTVQTAAQVLVSYDSDFKQIIFDSGKVDGSLIDSVAYCPPITLQARTRYFWKVRIWGESENAESDPAWFETAKMDEGWQAEWITPDWEDNQTHPILFHSFELDARPVAARAYISGLGLYHFELNGQKVGDEYLTPYCNAYDQWIQYQTYDILEHIATGANLISVMLGSGWYKGRYGADRGETDFYGDRFALICELHITLENGEDVIISSDSSWQAQASPVLESSIFDGETYDARIGQSVPASGAIAGTQPVVIDMALLEARRSLPVKIMEVLKPIAVLQTPAGETVLDMGQNMTGWLRFKTNAPAGTRLHLQFGEVLQGGNFFRDNLRTALAEYIYIADGTEAIVEPYFTFYGFRYVKISGWVGELNIDDFTGCVVYSQMDVIGEIKTSNDKVNQLFKNALWSQKDNFLDIPTDCPQRDERLGWSGDIQVFSGTACFNMDSAAFLSKYGYDLGKEQAKCDGMVPHIVPMANLNKGGSAAWGDVATILPWNLYEFYGDVAILDQQFESMRAWVDYIKDIDESSGGKRLWTGGIHFGDWLSLDASDPTSRRGGTPHDFIASAFYCYSAGLVAKAAKVLGKDDIAEAYEQLSAEIKAAIQKEYFTATGRLAVPTQTGYVLALFMDLVPDAFRERVQDDLIARLEEDNTHLRTGFVGTPYLCRVLSNIGANDLAYKLLLNEDFPSWLYAINLGATTIWERWNSINPDGSISSTGMNSLNHYAYGSIVEWMFRDMCGLNPSTGDGTGAGFRHAYIAPKPDQSLQCARGRYRSAAGWYESGWRIDEGDKLTVELVIPFNASATVVLPDAHLSELTINNQPLQDGVQDGDQVIFTLGAGHYEIAYLNWQASSRP</sequence>
<dbReference type="InterPro" id="IPR008902">
    <property type="entry name" value="Rhamnosid_concanavalin"/>
</dbReference>
<evidence type="ECO:0000256" key="2">
    <source>
        <dbReference type="ARBA" id="ARBA00012652"/>
    </source>
</evidence>
<dbReference type="GO" id="GO:0005975">
    <property type="term" value="P:carbohydrate metabolic process"/>
    <property type="evidence" value="ECO:0007669"/>
    <property type="project" value="InterPro"/>
</dbReference>
<dbReference type="AlphaFoldDB" id="A0A7S8IGN2"/>
<dbReference type="Pfam" id="PF25788">
    <property type="entry name" value="Ig_Rha78A_N"/>
    <property type="match status" value="1"/>
</dbReference>
<dbReference type="InterPro" id="IPR035398">
    <property type="entry name" value="Bac_rhamnosid_C"/>
</dbReference>
<dbReference type="InterPro" id="IPR012341">
    <property type="entry name" value="6hp_glycosidase-like_sf"/>
</dbReference>
<evidence type="ECO:0000256" key="3">
    <source>
        <dbReference type="ARBA" id="ARBA00022801"/>
    </source>
</evidence>
<keyword evidence="3 8" id="KW-0378">Hydrolase</keyword>
<dbReference type="InterPro" id="IPR008928">
    <property type="entry name" value="6-hairpin_glycosidase_sf"/>
</dbReference>
<feature type="domain" description="Bacterial alpha-L-rhamnosidase N-terminal" evidence="5">
    <location>
        <begin position="138"/>
        <end position="301"/>
    </location>
</feature>
<dbReference type="Pfam" id="PF17389">
    <property type="entry name" value="Bac_rhamnosid6H"/>
    <property type="match status" value="1"/>
</dbReference>
<keyword evidence="9" id="KW-1185">Reference proteome</keyword>
<accession>A0A7S8IGN2</accession>
<dbReference type="Proteomes" id="UP000594468">
    <property type="component" value="Chromosome"/>
</dbReference>
<dbReference type="RefSeq" id="WP_195173039.1">
    <property type="nucleotide sequence ID" value="NZ_CP062983.1"/>
</dbReference>
<dbReference type="SUPFAM" id="SSF48208">
    <property type="entry name" value="Six-hairpin glycosidases"/>
    <property type="match status" value="1"/>
</dbReference>
<dbReference type="Pfam" id="PF08531">
    <property type="entry name" value="Bac_rhamnosid_N"/>
    <property type="match status" value="1"/>
</dbReference>
<protein>
    <recommendedName>
        <fullName evidence="2">alpha-L-rhamnosidase</fullName>
        <ecNumber evidence="2">3.2.1.40</ecNumber>
    </recommendedName>
</protein>
<reference evidence="8 9" key="1">
    <citation type="submission" date="2020-02" db="EMBL/GenBank/DDBJ databases">
        <authorList>
            <person name="Zheng R.K."/>
            <person name="Sun C.M."/>
        </authorList>
    </citation>
    <scope>NUCLEOTIDE SEQUENCE [LARGE SCALE GENOMIC DNA]</scope>
    <source>
        <strain evidence="9">rifampicinis</strain>
    </source>
</reference>
<evidence type="ECO:0000313" key="9">
    <source>
        <dbReference type="Proteomes" id="UP000594468"/>
    </source>
</evidence>
<dbReference type="PANTHER" id="PTHR33307:SF6">
    <property type="entry name" value="ALPHA-RHAMNOSIDASE (EUROFUNG)-RELATED"/>
    <property type="match status" value="1"/>
</dbReference>
<dbReference type="KEGG" id="pmet:G4Y79_11580"/>
<feature type="domain" description="Alpha-L-rhamnosidase concanavalin-like" evidence="4">
    <location>
        <begin position="311"/>
        <end position="409"/>
    </location>
</feature>
<dbReference type="Gene3D" id="2.60.420.10">
    <property type="entry name" value="Maltose phosphorylase, domain 3"/>
    <property type="match status" value="1"/>
</dbReference>
<dbReference type="GO" id="GO:0030596">
    <property type="term" value="F:alpha-L-rhamnosidase activity"/>
    <property type="evidence" value="ECO:0007669"/>
    <property type="project" value="UniProtKB-EC"/>
</dbReference>
<dbReference type="InterPro" id="IPR016007">
    <property type="entry name" value="Alpha_rhamnosid"/>
</dbReference>
<dbReference type="InterPro" id="IPR013737">
    <property type="entry name" value="Bac_rhamnosid_N"/>
</dbReference>
<evidence type="ECO:0000259" key="7">
    <source>
        <dbReference type="Pfam" id="PF17390"/>
    </source>
</evidence>
<evidence type="ECO:0000256" key="1">
    <source>
        <dbReference type="ARBA" id="ARBA00001445"/>
    </source>
</evidence>
<dbReference type="EC" id="3.2.1.40" evidence="2"/>
<dbReference type="PIRSF" id="PIRSF010631">
    <property type="entry name" value="A-rhamnsds"/>
    <property type="match status" value="1"/>
</dbReference>